<evidence type="ECO:0000313" key="2">
    <source>
        <dbReference type="Proteomes" id="UP001157125"/>
    </source>
</evidence>
<evidence type="ECO:0000313" key="1">
    <source>
        <dbReference type="EMBL" id="GMA36467.1"/>
    </source>
</evidence>
<dbReference type="EMBL" id="BSUN01000001">
    <property type="protein sequence ID" value="GMA36467.1"/>
    <property type="molecule type" value="Genomic_DNA"/>
</dbReference>
<dbReference type="InterPro" id="IPR014721">
    <property type="entry name" value="Ribsml_uS5_D2-typ_fold_subgr"/>
</dbReference>
<dbReference type="Gene3D" id="3.30.230.10">
    <property type="match status" value="1"/>
</dbReference>
<gene>
    <name evidence="1" type="ORF">GCM10025876_26710</name>
</gene>
<keyword evidence="2" id="KW-1185">Reference proteome</keyword>
<sequence>MKLHGARDAGATYFLAPVENCDEVVGNIPDGLSVFAVDDLDDGYTAIQAIGAGDTSGLATCEAS</sequence>
<organism evidence="1 2">
    <name type="scientific">Demequina litorisediminis</name>
    <dbReference type="NCBI Taxonomy" id="1849022"/>
    <lineage>
        <taxon>Bacteria</taxon>
        <taxon>Bacillati</taxon>
        <taxon>Actinomycetota</taxon>
        <taxon>Actinomycetes</taxon>
        <taxon>Micrococcales</taxon>
        <taxon>Demequinaceae</taxon>
        <taxon>Demequina</taxon>
    </lineage>
</organism>
<protein>
    <recommendedName>
        <fullName evidence="3">Lon protease</fullName>
    </recommendedName>
</protein>
<accession>A0ABQ6IH22</accession>
<proteinExistence type="predicted"/>
<evidence type="ECO:0008006" key="3">
    <source>
        <dbReference type="Google" id="ProtNLM"/>
    </source>
</evidence>
<comment type="caution">
    <text evidence="1">The sequence shown here is derived from an EMBL/GenBank/DDBJ whole genome shotgun (WGS) entry which is preliminary data.</text>
</comment>
<reference evidence="2" key="1">
    <citation type="journal article" date="2019" name="Int. J. Syst. Evol. Microbiol.">
        <title>The Global Catalogue of Microorganisms (GCM) 10K type strain sequencing project: providing services to taxonomists for standard genome sequencing and annotation.</title>
        <authorList>
            <consortium name="The Broad Institute Genomics Platform"/>
            <consortium name="The Broad Institute Genome Sequencing Center for Infectious Disease"/>
            <person name="Wu L."/>
            <person name="Ma J."/>
        </authorList>
    </citation>
    <scope>NUCLEOTIDE SEQUENCE [LARGE SCALE GENOMIC DNA]</scope>
    <source>
        <strain evidence="2">NBRC 112299</strain>
    </source>
</reference>
<name>A0ABQ6IH22_9MICO</name>
<dbReference type="Proteomes" id="UP001157125">
    <property type="component" value="Unassembled WGS sequence"/>
</dbReference>